<dbReference type="AlphaFoldDB" id="A0A6A1UL96"/>
<dbReference type="EMBL" id="RXIC02000100">
    <property type="protein sequence ID" value="KAB1201041.1"/>
    <property type="molecule type" value="Genomic_DNA"/>
</dbReference>
<accession>A0A6A1UL96</accession>
<evidence type="ECO:0000313" key="3">
    <source>
        <dbReference type="Proteomes" id="UP000516437"/>
    </source>
</evidence>
<reference evidence="2 3" key="1">
    <citation type="journal article" date="2019" name="Plant Biotechnol. J.">
        <title>The red bayberry genome and genetic basis of sex determination.</title>
        <authorList>
            <person name="Jia H.M."/>
            <person name="Jia H.J."/>
            <person name="Cai Q.L."/>
            <person name="Wang Y."/>
            <person name="Zhao H.B."/>
            <person name="Yang W.F."/>
            <person name="Wang G.Y."/>
            <person name="Li Y.H."/>
            <person name="Zhan D.L."/>
            <person name="Shen Y.T."/>
            <person name="Niu Q.F."/>
            <person name="Chang L."/>
            <person name="Qiu J."/>
            <person name="Zhao L."/>
            <person name="Xie H.B."/>
            <person name="Fu W.Y."/>
            <person name="Jin J."/>
            <person name="Li X.W."/>
            <person name="Jiao Y."/>
            <person name="Zhou C.C."/>
            <person name="Tu T."/>
            <person name="Chai C.Y."/>
            <person name="Gao J.L."/>
            <person name="Fan L.J."/>
            <person name="van de Weg E."/>
            <person name="Wang J.Y."/>
            <person name="Gao Z.S."/>
        </authorList>
    </citation>
    <scope>NUCLEOTIDE SEQUENCE [LARGE SCALE GENOMIC DNA]</scope>
    <source>
        <tissue evidence="2">Leaves</tissue>
    </source>
</reference>
<name>A0A6A1UL96_9ROSI</name>
<dbReference type="GO" id="GO:0005739">
    <property type="term" value="C:mitochondrion"/>
    <property type="evidence" value="ECO:0007669"/>
    <property type="project" value="TreeGrafter"/>
</dbReference>
<comment type="caution">
    <text evidence="2">The sequence shown here is derived from an EMBL/GenBank/DDBJ whole genome shotgun (WGS) entry which is preliminary data.</text>
</comment>
<proteinExistence type="inferred from homology"/>
<protein>
    <recommendedName>
        <fullName evidence="4">Pentatricopeptide repeat-containing protein</fullName>
    </recommendedName>
</protein>
<sequence length="86" mass="10091">MKPLFQSRSPLRPLSPSQKLLVHFFSSKARHSLYRRISPLGDPNVSVVPVLDQWVQEGRPVQIEELRNIIKELRVYKRFKHALEDS</sequence>
<evidence type="ECO:0000313" key="2">
    <source>
        <dbReference type="EMBL" id="KAB1201041.1"/>
    </source>
</evidence>
<dbReference type="PANTHER" id="PTHR45717:SF57">
    <property type="entry name" value="PENTACOTRIPEPTIDE-REPEAT REGION OF PRORP DOMAIN-CONTAINING PROTEIN"/>
    <property type="match status" value="1"/>
</dbReference>
<evidence type="ECO:0008006" key="4">
    <source>
        <dbReference type="Google" id="ProtNLM"/>
    </source>
</evidence>
<dbReference type="Proteomes" id="UP000516437">
    <property type="component" value="Unassembled WGS sequence"/>
</dbReference>
<dbReference type="PANTHER" id="PTHR45717">
    <property type="entry name" value="OS12G0527900 PROTEIN"/>
    <property type="match status" value="1"/>
</dbReference>
<organism evidence="2 3">
    <name type="scientific">Morella rubra</name>
    <name type="common">Chinese bayberry</name>
    <dbReference type="NCBI Taxonomy" id="262757"/>
    <lineage>
        <taxon>Eukaryota</taxon>
        <taxon>Viridiplantae</taxon>
        <taxon>Streptophyta</taxon>
        <taxon>Embryophyta</taxon>
        <taxon>Tracheophyta</taxon>
        <taxon>Spermatophyta</taxon>
        <taxon>Magnoliopsida</taxon>
        <taxon>eudicotyledons</taxon>
        <taxon>Gunneridae</taxon>
        <taxon>Pentapetalae</taxon>
        <taxon>rosids</taxon>
        <taxon>fabids</taxon>
        <taxon>Fagales</taxon>
        <taxon>Myricaceae</taxon>
        <taxon>Morella</taxon>
    </lineage>
</organism>
<gene>
    <name evidence="2" type="ORF">CJ030_MR0G005156</name>
</gene>
<dbReference type="OrthoDB" id="1742475at2759"/>
<evidence type="ECO:0000256" key="1">
    <source>
        <dbReference type="ARBA" id="ARBA00007626"/>
    </source>
</evidence>
<keyword evidence="3" id="KW-1185">Reference proteome</keyword>
<comment type="similarity">
    <text evidence="1">Belongs to the PPR family. P subfamily.</text>
</comment>